<dbReference type="STRING" id="946362.F2U4F1"/>
<keyword evidence="6" id="KW-0963">Cytoplasm</keyword>
<dbReference type="InParanoid" id="F2U4F1"/>
<dbReference type="GeneID" id="16076340"/>
<dbReference type="InterPro" id="IPR039949">
    <property type="entry name" value="NAA40"/>
</dbReference>
<protein>
    <recommendedName>
        <fullName evidence="5">N-alpha-acetyltransferase 40</fullName>
        <ecNumber evidence="4">2.3.1.257</ecNumber>
    </recommendedName>
</protein>
<evidence type="ECO:0000256" key="2">
    <source>
        <dbReference type="ARBA" id="ARBA00004496"/>
    </source>
</evidence>
<reference evidence="14" key="1">
    <citation type="submission" date="2009-08" db="EMBL/GenBank/DDBJ databases">
        <title>Annotation of Salpingoeca rosetta.</title>
        <authorList>
            <consortium name="The Broad Institute Genome Sequencing Platform"/>
            <person name="Russ C."/>
            <person name="Cuomo C."/>
            <person name="Burger G."/>
            <person name="Gray M.W."/>
            <person name="Holland P.W.H."/>
            <person name="King N."/>
            <person name="Lang F.B.F."/>
            <person name="Roger A.J."/>
            <person name="Ruiz-Trillo I."/>
            <person name="Young S.K."/>
            <person name="Zeng Q."/>
            <person name="Gargeya S."/>
            <person name="Alvarado L."/>
            <person name="Berlin A."/>
            <person name="Chapman S.B."/>
            <person name="Chen Z."/>
            <person name="Freedman E."/>
            <person name="Gellesch M."/>
            <person name="Goldberg J."/>
            <person name="Griggs A."/>
            <person name="Gujja S."/>
            <person name="Heilman E."/>
            <person name="Heiman D."/>
            <person name="Howarth C."/>
            <person name="Mehta T."/>
            <person name="Neiman D."/>
            <person name="Pearson M."/>
            <person name="Roberts A."/>
            <person name="Saif S."/>
            <person name="Shea T."/>
            <person name="Shenoy N."/>
            <person name="Sisk P."/>
            <person name="Stolte C."/>
            <person name="Sykes S."/>
            <person name="White J."/>
            <person name="Yandava C."/>
            <person name="Haas B."/>
            <person name="Nusbaum C."/>
            <person name="Birren B."/>
        </authorList>
    </citation>
    <scope>NUCLEOTIDE SEQUENCE [LARGE SCALE GENOMIC DNA]</scope>
    <source>
        <strain evidence="14">ATCC 50818</strain>
    </source>
</reference>
<feature type="compositionally biased region" description="Basic and acidic residues" evidence="12">
    <location>
        <begin position="45"/>
        <end position="54"/>
    </location>
</feature>
<dbReference type="InterPro" id="IPR000182">
    <property type="entry name" value="GNAT_dom"/>
</dbReference>
<keyword evidence="7" id="KW-0808">Transferase</keyword>
<feature type="region of interest" description="Disordered" evidence="12">
    <location>
        <begin position="42"/>
        <end position="63"/>
    </location>
</feature>
<evidence type="ECO:0000256" key="3">
    <source>
        <dbReference type="ARBA" id="ARBA00008870"/>
    </source>
</evidence>
<evidence type="ECO:0000256" key="5">
    <source>
        <dbReference type="ARBA" id="ARBA00015043"/>
    </source>
</evidence>
<dbReference type="PANTHER" id="PTHR20531:SF1">
    <property type="entry name" value="N-ALPHA-ACETYLTRANSFERASE 40"/>
    <property type="match status" value="1"/>
</dbReference>
<dbReference type="GO" id="GO:0005737">
    <property type="term" value="C:cytoplasm"/>
    <property type="evidence" value="ECO:0007669"/>
    <property type="project" value="UniProtKB-SubCell"/>
</dbReference>
<dbReference type="GO" id="GO:0043998">
    <property type="term" value="F:histone H2A acetyltransferase activity"/>
    <property type="evidence" value="ECO:0007669"/>
    <property type="project" value="InterPro"/>
</dbReference>
<dbReference type="RefSeq" id="XP_004995753.1">
    <property type="nucleotide sequence ID" value="XM_004995696.1"/>
</dbReference>
<dbReference type="Pfam" id="PF00583">
    <property type="entry name" value="Acetyltransf_1"/>
    <property type="match status" value="1"/>
</dbReference>
<dbReference type="GO" id="GO:0010485">
    <property type="term" value="F:histone H4 acetyltransferase activity"/>
    <property type="evidence" value="ECO:0007669"/>
    <property type="project" value="InterPro"/>
</dbReference>
<comment type="similarity">
    <text evidence="3">Belongs to the acetyltransferase family. NAA40 subfamily.</text>
</comment>
<evidence type="ECO:0000256" key="9">
    <source>
        <dbReference type="ARBA" id="ARBA00023315"/>
    </source>
</evidence>
<dbReference type="PANTHER" id="PTHR20531">
    <property type="entry name" value="N-ALPHA-ACETYLTRANSFERASE 40"/>
    <property type="match status" value="1"/>
</dbReference>
<evidence type="ECO:0000256" key="8">
    <source>
        <dbReference type="ARBA" id="ARBA00023242"/>
    </source>
</evidence>
<dbReference type="InterPro" id="IPR016181">
    <property type="entry name" value="Acyl_CoA_acyltransferase"/>
</dbReference>
<evidence type="ECO:0000256" key="4">
    <source>
        <dbReference type="ARBA" id="ARBA00012950"/>
    </source>
</evidence>
<proteinExistence type="inferred from homology"/>
<dbReference type="CDD" id="cd04301">
    <property type="entry name" value="NAT_SF"/>
    <property type="match status" value="1"/>
</dbReference>
<comment type="catalytic activity">
    <reaction evidence="11">
        <text>N-terminal L-seryl-[histone H4] + acetyl-CoA = N-terminal N(alpha)-acetyl-L-seryl-[histone H4] + CoA + H(+)</text>
        <dbReference type="Rhea" id="RHEA:50596"/>
        <dbReference type="Rhea" id="RHEA-COMP:12740"/>
        <dbReference type="Rhea" id="RHEA-COMP:12743"/>
        <dbReference type="ChEBI" id="CHEBI:15378"/>
        <dbReference type="ChEBI" id="CHEBI:57287"/>
        <dbReference type="ChEBI" id="CHEBI:57288"/>
        <dbReference type="ChEBI" id="CHEBI:64738"/>
        <dbReference type="ChEBI" id="CHEBI:83690"/>
        <dbReference type="EC" id="2.3.1.257"/>
    </reaction>
</comment>
<name>F2U4F1_SALR5</name>
<dbReference type="SUPFAM" id="SSF55729">
    <property type="entry name" value="Acyl-CoA N-acyltransferases (Nat)"/>
    <property type="match status" value="1"/>
</dbReference>
<keyword evidence="8" id="KW-0539">Nucleus</keyword>
<gene>
    <name evidence="14" type="ORF">PTSG_03167</name>
</gene>
<comment type="subcellular location">
    <subcellularLocation>
        <location evidence="2">Cytoplasm</location>
    </subcellularLocation>
    <subcellularLocation>
        <location evidence="1">Nucleus</location>
    </subcellularLocation>
</comment>
<dbReference type="EC" id="2.3.1.257" evidence="4"/>
<keyword evidence="9" id="KW-0012">Acyltransferase</keyword>
<evidence type="ECO:0000259" key="13">
    <source>
        <dbReference type="PROSITE" id="PS51186"/>
    </source>
</evidence>
<dbReference type="GO" id="GO:0005634">
    <property type="term" value="C:nucleus"/>
    <property type="evidence" value="ECO:0007669"/>
    <property type="project" value="UniProtKB-SubCell"/>
</dbReference>
<evidence type="ECO:0000313" key="14">
    <source>
        <dbReference type="EMBL" id="EGD82517.1"/>
    </source>
</evidence>
<sequence>MAEAEKKKLFDTEQDHSPLFVNEVQRYMQQRCMQQQQQQRYVEQAAREEGDKRNAGSALDGGRAERDALEARCWTHDKVLQSPYLSDIWTMLDRMRPAYDKHGWDWSEKEDELFAEGMHFILLLQQQQLIGFTIFLLDEEDEQWVVYCYELHVAEGHKGKGLGKFLVECLEHVARHIGMVGIALTCFKDNDALRFYERTGFSIADHSPSKHNDPDAPYEILMKRI</sequence>
<dbReference type="eggNOG" id="KOG2488">
    <property type="taxonomic scope" value="Eukaryota"/>
</dbReference>
<dbReference type="KEGG" id="sre:PTSG_03167"/>
<evidence type="ECO:0000256" key="7">
    <source>
        <dbReference type="ARBA" id="ARBA00022679"/>
    </source>
</evidence>
<evidence type="ECO:0000256" key="6">
    <source>
        <dbReference type="ARBA" id="ARBA00022490"/>
    </source>
</evidence>
<dbReference type="FunCoup" id="F2U4F1">
    <property type="interactions" value="1653"/>
</dbReference>
<dbReference type="PROSITE" id="PS51186">
    <property type="entry name" value="GNAT"/>
    <property type="match status" value="1"/>
</dbReference>
<keyword evidence="15" id="KW-1185">Reference proteome</keyword>
<dbReference type="OrthoDB" id="424551at2759"/>
<dbReference type="AlphaFoldDB" id="F2U4F1"/>
<evidence type="ECO:0000256" key="12">
    <source>
        <dbReference type="SAM" id="MobiDB-lite"/>
    </source>
</evidence>
<evidence type="ECO:0000256" key="10">
    <source>
        <dbReference type="ARBA" id="ARBA00047821"/>
    </source>
</evidence>
<comment type="catalytic activity">
    <reaction evidence="10">
        <text>N-terminal L-seryl-[histone H2A] + acetyl-CoA = N-terminal N(alpha)-acetyl-L-seryl-[histone H2A] + CoA + H(+)</text>
        <dbReference type="Rhea" id="RHEA:50600"/>
        <dbReference type="Rhea" id="RHEA-COMP:12742"/>
        <dbReference type="Rhea" id="RHEA-COMP:12744"/>
        <dbReference type="ChEBI" id="CHEBI:15378"/>
        <dbReference type="ChEBI" id="CHEBI:57287"/>
        <dbReference type="ChEBI" id="CHEBI:57288"/>
        <dbReference type="ChEBI" id="CHEBI:64738"/>
        <dbReference type="ChEBI" id="CHEBI:83690"/>
        <dbReference type="EC" id="2.3.1.257"/>
    </reaction>
</comment>
<dbReference type="GO" id="GO:1990189">
    <property type="term" value="F:protein N-terminal-serine acetyltransferase activity"/>
    <property type="evidence" value="ECO:0007669"/>
    <property type="project" value="UniProtKB-EC"/>
</dbReference>
<dbReference type="Gene3D" id="3.40.630.30">
    <property type="match status" value="1"/>
</dbReference>
<evidence type="ECO:0000313" key="15">
    <source>
        <dbReference type="Proteomes" id="UP000007799"/>
    </source>
</evidence>
<evidence type="ECO:0000256" key="11">
    <source>
        <dbReference type="ARBA" id="ARBA00049524"/>
    </source>
</evidence>
<dbReference type="EMBL" id="GL832961">
    <property type="protein sequence ID" value="EGD82517.1"/>
    <property type="molecule type" value="Genomic_DNA"/>
</dbReference>
<dbReference type="Proteomes" id="UP000007799">
    <property type="component" value="Unassembled WGS sequence"/>
</dbReference>
<accession>F2U4F1</accession>
<organism evidence="15">
    <name type="scientific">Salpingoeca rosetta (strain ATCC 50818 / BSB-021)</name>
    <dbReference type="NCBI Taxonomy" id="946362"/>
    <lineage>
        <taxon>Eukaryota</taxon>
        <taxon>Choanoflagellata</taxon>
        <taxon>Craspedida</taxon>
        <taxon>Salpingoecidae</taxon>
        <taxon>Salpingoeca</taxon>
    </lineage>
</organism>
<feature type="domain" description="N-acetyltransferase" evidence="13">
    <location>
        <begin position="69"/>
        <end position="225"/>
    </location>
</feature>
<evidence type="ECO:0000256" key="1">
    <source>
        <dbReference type="ARBA" id="ARBA00004123"/>
    </source>
</evidence>